<evidence type="ECO:0000313" key="2">
    <source>
        <dbReference type="EMBL" id="MBH0238477.1"/>
    </source>
</evidence>
<keyword evidence="1" id="KW-0732">Signal</keyword>
<dbReference type="RefSeq" id="WP_197311542.1">
    <property type="nucleotide sequence ID" value="NZ_JADZLT010000050.1"/>
</dbReference>
<evidence type="ECO:0000313" key="3">
    <source>
        <dbReference type="Proteomes" id="UP000631694"/>
    </source>
</evidence>
<dbReference type="EMBL" id="JADZLT010000050">
    <property type="protein sequence ID" value="MBH0238477.1"/>
    <property type="molecule type" value="Genomic_DNA"/>
</dbReference>
<organism evidence="2 3">
    <name type="scientific">Methylobrevis albus</name>
    <dbReference type="NCBI Taxonomy" id="2793297"/>
    <lineage>
        <taxon>Bacteria</taxon>
        <taxon>Pseudomonadati</taxon>
        <taxon>Pseudomonadota</taxon>
        <taxon>Alphaproteobacteria</taxon>
        <taxon>Hyphomicrobiales</taxon>
        <taxon>Pleomorphomonadaceae</taxon>
        <taxon>Methylobrevis</taxon>
    </lineage>
</organism>
<proteinExistence type="predicted"/>
<dbReference type="Proteomes" id="UP000631694">
    <property type="component" value="Unassembled WGS sequence"/>
</dbReference>
<dbReference type="AlphaFoldDB" id="A0A931MYJ2"/>
<evidence type="ECO:0008006" key="4">
    <source>
        <dbReference type="Google" id="ProtNLM"/>
    </source>
</evidence>
<gene>
    <name evidence="2" type="ORF">I5731_11640</name>
</gene>
<feature type="signal peptide" evidence="1">
    <location>
        <begin position="1"/>
        <end position="20"/>
    </location>
</feature>
<comment type="caution">
    <text evidence="2">The sequence shown here is derived from an EMBL/GenBank/DDBJ whole genome shotgun (WGS) entry which is preliminary data.</text>
</comment>
<accession>A0A931MYJ2</accession>
<reference evidence="2" key="1">
    <citation type="submission" date="2020-12" db="EMBL/GenBank/DDBJ databases">
        <title>Methylobrevis albus sp. nov., isolated from fresh water lack sediment.</title>
        <authorList>
            <person name="Zou Q."/>
        </authorList>
    </citation>
    <scope>NUCLEOTIDE SEQUENCE</scope>
    <source>
        <strain evidence="2">L22</strain>
    </source>
</reference>
<feature type="chain" id="PRO_5038130553" description="Cytoplasmic protein" evidence="1">
    <location>
        <begin position="21"/>
        <end position="144"/>
    </location>
</feature>
<keyword evidence="3" id="KW-1185">Reference proteome</keyword>
<protein>
    <recommendedName>
        <fullName evidence="4">Cytoplasmic protein</fullName>
    </recommendedName>
</protein>
<evidence type="ECO:0000256" key="1">
    <source>
        <dbReference type="SAM" id="SignalP"/>
    </source>
</evidence>
<sequence>MRLPSLMFAAFAVLTAPALAADYYGGGQRPVAAVEVPGVPACDDAGVLGTIATRHAGATPETKNGVEIALIERIGAGYVVANGPSSIVHRHCAATALLSTGGRDELVYRISQRQGFASIGWNVEFCLARNDAWYVYGAGCRSLR</sequence>
<name>A0A931MYJ2_9HYPH</name>